<dbReference type="UniPathway" id="UPA00185">
    <property type="reaction ID" value="UER00280"/>
</dbReference>
<feature type="binding site" evidence="3">
    <location>
        <position position="350"/>
    </location>
    <ligand>
        <name>substrate</name>
    </ligand>
</feature>
<keyword evidence="2 3" id="KW-0378">Hydrolase</keyword>
<organism evidence="4 5">
    <name type="scientific">Acetobacter nitrogenifigens DSM 23921 = NBRC 105050</name>
    <dbReference type="NCBI Taxonomy" id="1120919"/>
    <lineage>
        <taxon>Bacteria</taxon>
        <taxon>Pseudomonadati</taxon>
        <taxon>Pseudomonadota</taxon>
        <taxon>Alphaproteobacteria</taxon>
        <taxon>Acetobacterales</taxon>
        <taxon>Acetobacteraceae</taxon>
        <taxon>Acetobacter</taxon>
    </lineage>
</organism>
<comment type="pathway">
    <text evidence="3">Amino-acid degradation; L-arginine degradation via AST pathway; L-glutamate and succinate from L-arginine: step 2/5.</text>
</comment>
<dbReference type="Pfam" id="PF04996">
    <property type="entry name" value="AstB"/>
    <property type="match status" value="1"/>
</dbReference>
<dbReference type="EC" id="3.5.3.23" evidence="3"/>
<dbReference type="STRING" id="1120919.GCA_000429165_01062"/>
<keyword evidence="1 3" id="KW-0056">Arginine metabolism</keyword>
<dbReference type="Gene3D" id="3.75.10.20">
    <property type="entry name" value="Succinylarginine dihydrolase"/>
    <property type="match status" value="1"/>
</dbReference>
<evidence type="ECO:0000256" key="1">
    <source>
        <dbReference type="ARBA" id="ARBA00022503"/>
    </source>
</evidence>
<dbReference type="GO" id="GO:0019545">
    <property type="term" value="P:L-arginine catabolic process to succinate"/>
    <property type="evidence" value="ECO:0007669"/>
    <property type="project" value="UniProtKB-UniRule"/>
</dbReference>
<dbReference type="GO" id="GO:0009015">
    <property type="term" value="F:N-succinylarginine dihydrolase activity"/>
    <property type="evidence" value="ECO:0007669"/>
    <property type="project" value="UniProtKB-UniRule"/>
</dbReference>
<proteinExistence type="inferred from homology"/>
<dbReference type="EMBL" id="BJYF01000011">
    <property type="protein sequence ID" value="GEN60203.1"/>
    <property type="molecule type" value="Genomic_DNA"/>
</dbReference>
<feature type="binding site" evidence="3">
    <location>
        <begin position="17"/>
        <end position="26"/>
    </location>
    <ligand>
        <name>substrate</name>
    </ligand>
</feature>
<comment type="function">
    <text evidence="3">Catalyzes the hydrolysis of N(2)-succinylarginine into N(2)-succinylornithine, ammonia and CO(2).</text>
</comment>
<dbReference type="AlphaFoldDB" id="A0A511XB57"/>
<protein>
    <recommendedName>
        <fullName evidence="3">N-succinylarginine dihydrolase</fullName>
        <ecNumber evidence="3">3.5.3.23</ecNumber>
    </recommendedName>
</protein>
<dbReference type="Proteomes" id="UP000321635">
    <property type="component" value="Unassembled WGS sequence"/>
</dbReference>
<comment type="similarity">
    <text evidence="3">Belongs to the succinylarginine dihydrolase family.</text>
</comment>
<dbReference type="InterPro" id="IPR037031">
    <property type="entry name" value="AstB_sf"/>
</dbReference>
<evidence type="ECO:0000313" key="5">
    <source>
        <dbReference type="Proteomes" id="UP000321635"/>
    </source>
</evidence>
<evidence type="ECO:0000256" key="2">
    <source>
        <dbReference type="ARBA" id="ARBA00022801"/>
    </source>
</evidence>
<comment type="catalytic activity">
    <reaction evidence="3">
        <text>N(2)-succinyl-L-arginine + 2 H2O + 2 H(+) = N(2)-succinyl-L-ornithine + 2 NH4(+) + CO2</text>
        <dbReference type="Rhea" id="RHEA:19533"/>
        <dbReference type="ChEBI" id="CHEBI:15377"/>
        <dbReference type="ChEBI" id="CHEBI:15378"/>
        <dbReference type="ChEBI" id="CHEBI:16526"/>
        <dbReference type="ChEBI" id="CHEBI:28938"/>
        <dbReference type="ChEBI" id="CHEBI:58241"/>
        <dbReference type="ChEBI" id="CHEBI:58514"/>
        <dbReference type="EC" id="3.5.3.23"/>
    </reaction>
</comment>
<dbReference type="RefSeq" id="WP_026397183.1">
    <property type="nucleotide sequence ID" value="NZ_AUBI01000003.1"/>
</dbReference>
<dbReference type="NCBIfam" id="NF009789">
    <property type="entry name" value="PRK13281.1"/>
    <property type="match status" value="1"/>
</dbReference>
<feature type="binding site" evidence="3">
    <location>
        <position position="203"/>
    </location>
    <ligand>
        <name>substrate</name>
    </ligand>
</feature>
<feature type="binding site" evidence="3">
    <location>
        <position position="241"/>
    </location>
    <ligand>
        <name>substrate</name>
    </ligand>
</feature>
<feature type="binding site" evidence="3">
    <location>
        <position position="108"/>
    </location>
    <ligand>
        <name>substrate</name>
    </ligand>
</feature>
<dbReference type="SUPFAM" id="SSF55909">
    <property type="entry name" value="Pentein"/>
    <property type="match status" value="1"/>
</dbReference>
<dbReference type="GO" id="GO:0019544">
    <property type="term" value="P:L-arginine catabolic process to L-glutamate"/>
    <property type="evidence" value="ECO:0007669"/>
    <property type="project" value="UniProtKB-UniRule"/>
</dbReference>
<feature type="active site" description="Nucleophile" evidence="3">
    <location>
        <position position="356"/>
    </location>
</feature>
<feature type="active site" evidence="3">
    <location>
        <position position="239"/>
    </location>
</feature>
<feature type="active site" evidence="3">
    <location>
        <position position="170"/>
    </location>
</feature>
<evidence type="ECO:0000313" key="4">
    <source>
        <dbReference type="EMBL" id="GEN60203.1"/>
    </source>
</evidence>
<dbReference type="OrthoDB" id="248552at2"/>
<feature type="binding site" evidence="3">
    <location>
        <begin position="135"/>
        <end position="136"/>
    </location>
    <ligand>
        <name>substrate</name>
    </ligand>
</feature>
<comment type="subunit">
    <text evidence="3">Homodimer.</text>
</comment>
<name>A0A511XB57_9PROT</name>
<dbReference type="PANTHER" id="PTHR30420:SF2">
    <property type="entry name" value="N-SUCCINYLARGININE DIHYDROLASE"/>
    <property type="match status" value="1"/>
</dbReference>
<dbReference type="InterPro" id="IPR007079">
    <property type="entry name" value="SuccinylArg_d-Hdrlase_AstB"/>
</dbReference>
<sequence>MREFNFDGLVGPTHNYAGLSFGNRASTGNAGDVSRPRAAALQGLEKMRRMVELGLGQGLLPPHDRPNVAWLRQCGFGGADEAVCAAAWRDEPGLLMAAFSASPMWTANAATVSPSPDTADRRCHVSVANLSSMIHRSLEAPETTRLLKTLFANKRYFAVHDALPAALGDEGAANHMRLCTHHGAPGIEIFVYGETIPGGFPARQAKAASAAIARRHGLLPERVLLARQSDAALQAGAFHNDVVAVANESVLLTHEQAFEDRDAVYGFIRQHLPEARILEVPADQVSLEDAIRSYLFNAQLFTRPEGGMTLVVPAECDATPSVKQWLDTMLAGNGPIRQVQMMDLRESMRNGGGPACLRLRVAVDEAAEAALDRRFLLSERRIDAIAALVDERWPERIAPDDLGHADLWADCRAAREALFSLLGLTAA</sequence>
<accession>A0A511XB57</accession>
<keyword evidence="5" id="KW-1185">Reference proteome</keyword>
<evidence type="ECO:0000256" key="3">
    <source>
        <dbReference type="HAMAP-Rule" id="MF_01172"/>
    </source>
</evidence>
<gene>
    <name evidence="3 4" type="primary">astB</name>
    <name evidence="4" type="ORF">ANI02nite_20870</name>
</gene>
<dbReference type="HAMAP" id="MF_01172">
    <property type="entry name" value="AstB"/>
    <property type="match status" value="1"/>
</dbReference>
<dbReference type="PANTHER" id="PTHR30420">
    <property type="entry name" value="N-SUCCINYLARGININE DIHYDROLASE"/>
    <property type="match status" value="1"/>
</dbReference>
<comment type="caution">
    <text evidence="4">The sequence shown here is derived from an EMBL/GenBank/DDBJ whole genome shotgun (WGS) entry which is preliminary data.</text>
</comment>
<reference evidence="4 5" key="1">
    <citation type="submission" date="2019-07" db="EMBL/GenBank/DDBJ databases">
        <title>Whole genome shotgun sequence of Acetobacter nitrogenifigens NBRC 105050.</title>
        <authorList>
            <person name="Hosoyama A."/>
            <person name="Uohara A."/>
            <person name="Ohji S."/>
            <person name="Ichikawa N."/>
        </authorList>
    </citation>
    <scope>NUCLEOTIDE SEQUENCE [LARGE SCALE GENOMIC DNA]</scope>
    <source>
        <strain evidence="4 5">NBRC 105050</strain>
    </source>
</reference>